<protein>
    <submittedName>
        <fullName evidence="8">Opacity protein</fullName>
    </submittedName>
</protein>
<sequence length="258" mass="27589">MLRSTKLALTSCAIAFSAIPAAFAADLPIYSPPPATPAVIPPPPVAASGWYLRGDIGYKIYQNPDVRYDGAVIGAVNFSHEKIDNTGTIGGGVGYKFNDWLRADVTVDYEWPGKFHGNTPCGACGSGLNDEYADISAVTGLANVYADLGYYAGFAPYIGAGVGLSYLRTSDVHSINADGTRVDFDSDGRTNFAWALMAGVSYDITHNVALDVGYRYLNLGDAVAKDPDYDGRIKYKDIAAHEIRVGLRYTFGDGPKAF</sequence>
<feature type="chain" id="PRO_5011617237" evidence="6">
    <location>
        <begin position="25"/>
        <end position="258"/>
    </location>
</feature>
<evidence type="ECO:0000259" key="7">
    <source>
        <dbReference type="Pfam" id="PF13505"/>
    </source>
</evidence>
<dbReference type="RefSeq" id="WP_092494611.1">
    <property type="nucleotide sequence ID" value="NZ_FOFG01000001.1"/>
</dbReference>
<dbReference type="Gene3D" id="2.40.160.20">
    <property type="match status" value="1"/>
</dbReference>
<feature type="domain" description="Outer membrane protein beta-barrel" evidence="7">
    <location>
        <begin position="47"/>
        <end position="251"/>
    </location>
</feature>
<dbReference type="PANTHER" id="PTHR34001">
    <property type="entry name" value="BLL7405 PROTEIN"/>
    <property type="match status" value="1"/>
</dbReference>
<dbReference type="OrthoDB" id="5643626at2"/>
<evidence type="ECO:0000256" key="2">
    <source>
        <dbReference type="ARBA" id="ARBA00022729"/>
    </source>
</evidence>
<dbReference type="AlphaFoldDB" id="A0A1H8ZAH4"/>
<dbReference type="Proteomes" id="UP000199647">
    <property type="component" value="Unassembled WGS sequence"/>
</dbReference>
<keyword evidence="3" id="KW-0472">Membrane</keyword>
<dbReference type="GO" id="GO:0009279">
    <property type="term" value="C:cell outer membrane"/>
    <property type="evidence" value="ECO:0007669"/>
    <property type="project" value="UniProtKB-SubCell"/>
</dbReference>
<evidence type="ECO:0000256" key="3">
    <source>
        <dbReference type="ARBA" id="ARBA00023136"/>
    </source>
</evidence>
<comment type="similarity">
    <text evidence="5">Belongs to the Omp25/RopB family.</text>
</comment>
<comment type="subcellular location">
    <subcellularLocation>
        <location evidence="1">Cell outer membrane</location>
    </subcellularLocation>
</comment>
<dbReference type="InterPro" id="IPR027385">
    <property type="entry name" value="Beta-barrel_OMP"/>
</dbReference>
<evidence type="ECO:0000313" key="8">
    <source>
        <dbReference type="EMBL" id="SEP60608.1"/>
    </source>
</evidence>
<dbReference type="STRING" id="1855383.SAMN05216548_10170"/>
<dbReference type="SUPFAM" id="SSF56925">
    <property type="entry name" value="OMPA-like"/>
    <property type="match status" value="1"/>
</dbReference>
<evidence type="ECO:0000256" key="6">
    <source>
        <dbReference type="SAM" id="SignalP"/>
    </source>
</evidence>
<name>A0A1H8ZAH4_9HYPH</name>
<reference evidence="8 9" key="1">
    <citation type="submission" date="2016-10" db="EMBL/GenBank/DDBJ databases">
        <authorList>
            <person name="de Groot N.N."/>
        </authorList>
    </citation>
    <scope>NUCLEOTIDE SEQUENCE [LARGE SCALE GENOMIC DNA]</scope>
    <source>
        <strain evidence="8 9">A52C2</strain>
    </source>
</reference>
<keyword evidence="9" id="KW-1185">Reference proteome</keyword>
<evidence type="ECO:0000256" key="5">
    <source>
        <dbReference type="ARBA" id="ARBA00038306"/>
    </source>
</evidence>
<evidence type="ECO:0000256" key="1">
    <source>
        <dbReference type="ARBA" id="ARBA00004442"/>
    </source>
</evidence>
<evidence type="ECO:0000256" key="4">
    <source>
        <dbReference type="ARBA" id="ARBA00023237"/>
    </source>
</evidence>
<accession>A0A1H8ZAH4</accession>
<dbReference type="InterPro" id="IPR011250">
    <property type="entry name" value="OMP/PagP_B-barrel"/>
</dbReference>
<keyword evidence="2 6" id="KW-0732">Signal</keyword>
<proteinExistence type="inferred from homology"/>
<gene>
    <name evidence="8" type="ORF">SAMN05216548_10170</name>
</gene>
<dbReference type="PANTHER" id="PTHR34001:SF3">
    <property type="entry name" value="BLL7405 PROTEIN"/>
    <property type="match status" value="1"/>
</dbReference>
<dbReference type="EMBL" id="FOFG01000001">
    <property type="protein sequence ID" value="SEP60608.1"/>
    <property type="molecule type" value="Genomic_DNA"/>
</dbReference>
<dbReference type="Pfam" id="PF13505">
    <property type="entry name" value="OMP_b-brl"/>
    <property type="match status" value="1"/>
</dbReference>
<organism evidence="8 9">
    <name type="scientific">Faunimonas pinastri</name>
    <dbReference type="NCBI Taxonomy" id="1855383"/>
    <lineage>
        <taxon>Bacteria</taxon>
        <taxon>Pseudomonadati</taxon>
        <taxon>Pseudomonadota</taxon>
        <taxon>Alphaproteobacteria</taxon>
        <taxon>Hyphomicrobiales</taxon>
        <taxon>Afifellaceae</taxon>
        <taxon>Faunimonas</taxon>
    </lineage>
</organism>
<evidence type="ECO:0000313" key="9">
    <source>
        <dbReference type="Proteomes" id="UP000199647"/>
    </source>
</evidence>
<feature type="signal peptide" evidence="6">
    <location>
        <begin position="1"/>
        <end position="24"/>
    </location>
</feature>
<dbReference type="InterPro" id="IPR051692">
    <property type="entry name" value="OMP-like"/>
</dbReference>
<keyword evidence="4" id="KW-0998">Cell outer membrane</keyword>